<evidence type="ECO:0000313" key="1">
    <source>
        <dbReference type="EMBL" id="RXZ34878.1"/>
    </source>
</evidence>
<keyword evidence="2" id="KW-1185">Reference proteome</keyword>
<dbReference type="Gene3D" id="3.40.30.10">
    <property type="entry name" value="Glutaredoxin"/>
    <property type="match status" value="1"/>
</dbReference>
<name>A0A4Q2IZF4_9SPHN</name>
<protein>
    <submittedName>
        <fullName evidence="1">Thioredoxin family protein</fullName>
    </submittedName>
</protein>
<dbReference type="SUPFAM" id="SSF52833">
    <property type="entry name" value="Thioredoxin-like"/>
    <property type="match status" value="1"/>
</dbReference>
<accession>A0A4Q2IZF4</accession>
<reference evidence="1 2" key="1">
    <citation type="submission" date="2019-01" db="EMBL/GenBank/DDBJ databases">
        <title>Sphingomonas mucosissima sp. nov. and Sphingomonas desiccabilis sp. nov., from biological soil crusts in the Colorado Plateau, USA.</title>
        <authorList>
            <person name="Zhu D."/>
        </authorList>
    </citation>
    <scope>NUCLEOTIDE SEQUENCE [LARGE SCALE GENOMIC DNA]</scope>
    <source>
        <strain evidence="1 2">CP1D</strain>
    </source>
</reference>
<dbReference type="Proteomes" id="UP000292347">
    <property type="component" value="Unassembled WGS sequence"/>
</dbReference>
<gene>
    <name evidence="1" type="ORF">EO081_04270</name>
</gene>
<dbReference type="EMBL" id="SDPT01000001">
    <property type="protein sequence ID" value="RXZ34878.1"/>
    <property type="molecule type" value="Genomic_DNA"/>
</dbReference>
<dbReference type="InterPro" id="IPR036249">
    <property type="entry name" value="Thioredoxin-like_sf"/>
</dbReference>
<dbReference type="AlphaFoldDB" id="A0A4Q2IZF4"/>
<sequence>MVLLSATSAAGEPPAYPTRTVLLFVAGWCAPCRAELQQLPQITAAARPYRVLVVPVDSGRRVEQMLAGVPAVQRWRPQGEGWTRVQADLLSATAGLPYSVALGADGRPCASSRRGLDPARAADLVSRCEASL</sequence>
<organism evidence="1 2">
    <name type="scientific">Sphingomonas desiccabilis</name>
    <dbReference type="NCBI Taxonomy" id="429134"/>
    <lineage>
        <taxon>Bacteria</taxon>
        <taxon>Pseudomonadati</taxon>
        <taxon>Pseudomonadota</taxon>
        <taxon>Alphaproteobacteria</taxon>
        <taxon>Sphingomonadales</taxon>
        <taxon>Sphingomonadaceae</taxon>
        <taxon>Sphingomonas</taxon>
    </lineage>
</organism>
<evidence type="ECO:0000313" key="2">
    <source>
        <dbReference type="Proteomes" id="UP000292347"/>
    </source>
</evidence>
<proteinExistence type="predicted"/>
<dbReference type="CDD" id="cd01659">
    <property type="entry name" value="TRX_superfamily"/>
    <property type="match status" value="1"/>
</dbReference>
<comment type="caution">
    <text evidence="1">The sequence shown here is derived from an EMBL/GenBank/DDBJ whole genome shotgun (WGS) entry which is preliminary data.</text>
</comment>